<feature type="transmembrane region" description="Helical" evidence="1">
    <location>
        <begin position="36"/>
        <end position="57"/>
    </location>
</feature>
<keyword evidence="1" id="KW-1133">Transmembrane helix</keyword>
<proteinExistence type="predicted"/>
<dbReference type="RefSeq" id="XP_012767097.1">
    <property type="nucleotide sequence ID" value="XM_012911643.1"/>
</dbReference>
<evidence type="ECO:0000256" key="1">
    <source>
        <dbReference type="SAM" id="Phobius"/>
    </source>
</evidence>
<name>A0A061D2C5_BABBI</name>
<keyword evidence="3" id="KW-1185">Reference proteome</keyword>
<keyword evidence="1" id="KW-0472">Membrane</keyword>
<evidence type="ECO:0000313" key="2">
    <source>
        <dbReference type="EMBL" id="CDR94911.1"/>
    </source>
</evidence>
<dbReference type="AlphaFoldDB" id="A0A061D2C5"/>
<dbReference type="KEGG" id="bbig:BBBOND_0200680"/>
<accession>A0A061D2C5</accession>
<evidence type="ECO:0000313" key="3">
    <source>
        <dbReference type="Proteomes" id="UP000033188"/>
    </source>
</evidence>
<sequence length="84" mass="9126">MRVAGKGVNCYVIVLKMAFCEQKNCSGCVKCAGIRIAIAFAGFIGFSALLVLVLYILGRQYDVSLGTIFGQIRDGFRDSKAKLQ</sequence>
<organism evidence="2 3">
    <name type="scientific">Babesia bigemina</name>
    <dbReference type="NCBI Taxonomy" id="5866"/>
    <lineage>
        <taxon>Eukaryota</taxon>
        <taxon>Sar</taxon>
        <taxon>Alveolata</taxon>
        <taxon>Apicomplexa</taxon>
        <taxon>Aconoidasida</taxon>
        <taxon>Piroplasmida</taxon>
        <taxon>Babesiidae</taxon>
        <taxon>Babesia</taxon>
    </lineage>
</organism>
<keyword evidence="1" id="KW-0812">Transmembrane</keyword>
<protein>
    <submittedName>
        <fullName evidence="2">Uncharacterized protein</fullName>
    </submittedName>
</protein>
<dbReference type="EMBL" id="LK391708">
    <property type="protein sequence ID" value="CDR94911.1"/>
    <property type="molecule type" value="Genomic_DNA"/>
</dbReference>
<dbReference type="GeneID" id="24563452"/>
<dbReference type="VEuPathDB" id="PiroplasmaDB:BBBOND_0200680"/>
<gene>
    <name evidence="2" type="ORF">BBBOND_0200680</name>
</gene>
<reference evidence="3" key="1">
    <citation type="submission" date="2014-06" db="EMBL/GenBank/DDBJ databases">
        <authorList>
            <person name="Aslett M."/>
            <person name="De Silva N."/>
        </authorList>
    </citation>
    <scope>NUCLEOTIDE SEQUENCE [LARGE SCALE GENOMIC DNA]</scope>
    <source>
        <strain evidence="3">Bond</strain>
    </source>
</reference>
<dbReference type="Proteomes" id="UP000033188">
    <property type="component" value="Chromosome 2"/>
</dbReference>